<protein>
    <submittedName>
        <fullName evidence="1">Uncharacterized protein</fullName>
    </submittedName>
</protein>
<evidence type="ECO:0000313" key="2">
    <source>
        <dbReference type="Proteomes" id="UP000184111"/>
    </source>
</evidence>
<dbReference type="RefSeq" id="WP_143172611.1">
    <property type="nucleotide sequence ID" value="NZ_FRBI01000027.1"/>
</dbReference>
<dbReference type="EMBL" id="FRBI01000027">
    <property type="protein sequence ID" value="SHN22722.1"/>
    <property type="molecule type" value="Genomic_DNA"/>
</dbReference>
<evidence type="ECO:0000313" key="1">
    <source>
        <dbReference type="EMBL" id="SHN22722.1"/>
    </source>
</evidence>
<dbReference type="Proteomes" id="UP000184111">
    <property type="component" value="Unassembled WGS sequence"/>
</dbReference>
<name>A0A1M7PY36_9ACTN</name>
<proteinExistence type="predicted"/>
<dbReference type="AlphaFoldDB" id="A0A1M7PY36"/>
<reference evidence="1 2" key="1">
    <citation type="submission" date="2016-11" db="EMBL/GenBank/DDBJ databases">
        <authorList>
            <person name="Jaros S."/>
            <person name="Januszkiewicz K."/>
            <person name="Wedrychowicz H."/>
        </authorList>
    </citation>
    <scope>NUCLEOTIDE SEQUENCE [LARGE SCALE GENOMIC DNA]</scope>
    <source>
        <strain evidence="1 2">CGMCC 4.2025</strain>
    </source>
</reference>
<keyword evidence="2" id="KW-1185">Reference proteome</keyword>
<organism evidence="1 2">
    <name type="scientific">Actinacidiphila paucisporea</name>
    <dbReference type="NCBI Taxonomy" id="310782"/>
    <lineage>
        <taxon>Bacteria</taxon>
        <taxon>Bacillati</taxon>
        <taxon>Actinomycetota</taxon>
        <taxon>Actinomycetes</taxon>
        <taxon>Kitasatosporales</taxon>
        <taxon>Streptomycetaceae</taxon>
        <taxon>Actinacidiphila</taxon>
    </lineage>
</organism>
<sequence>MSHSTSGELTAQREKWFREIPKGLLWHVRDVPAPGKNRMRDDLGEPRLIGSMLVARIAVQLAQGENTCPS</sequence>
<dbReference type="OrthoDB" id="8265034at2"/>
<gene>
    <name evidence="1" type="ORF">SAMN05216499_12733</name>
</gene>
<accession>A0A1M7PY36</accession>
<dbReference type="STRING" id="310782.SAMN05216499_12733"/>